<protein>
    <submittedName>
        <fullName evidence="5">Peptidoglycan-binding domain 1 protein</fullName>
    </submittedName>
</protein>
<evidence type="ECO:0000259" key="4">
    <source>
        <dbReference type="Pfam" id="PF01471"/>
    </source>
</evidence>
<dbReference type="Gene3D" id="1.10.101.10">
    <property type="entry name" value="PGBD-like superfamily/PGBD"/>
    <property type="match status" value="1"/>
</dbReference>
<evidence type="ECO:0000256" key="1">
    <source>
        <dbReference type="SAM" id="Coils"/>
    </source>
</evidence>
<dbReference type="SUPFAM" id="SSF47090">
    <property type="entry name" value="PGBD-like"/>
    <property type="match status" value="1"/>
</dbReference>
<feature type="region of interest" description="Disordered" evidence="2">
    <location>
        <begin position="207"/>
        <end position="227"/>
    </location>
</feature>
<accession>A0A0G1XLZ0</accession>
<dbReference type="Proteomes" id="UP000034445">
    <property type="component" value="Unassembled WGS sequence"/>
</dbReference>
<keyword evidence="3" id="KW-0732">Signal</keyword>
<evidence type="ECO:0000256" key="2">
    <source>
        <dbReference type="SAM" id="MobiDB-lite"/>
    </source>
</evidence>
<sequence length="227" mass="24140">MSVNKLIAVGVGISMFMPIFAFAQTTTVSTSIQALLEQIKSLQAQIVALQQQQVTVRQQQQQAFVSLVATLKEGSVGDQVTTLQTLLALDPGIYPEGKITGFFGRLTAQAVKRFQKKHGIEQLGNVGPKTLKKLNELFGNMGSSTKNKGHDGDEDNDGERDVASTTPGVGKVTVCHKPGKSNQTIYVGTPALQAHLAHGDTLGVCAGDRNHGDDDNGTTTPLEGRSQ</sequence>
<reference evidence="5 6" key="1">
    <citation type="journal article" date="2015" name="Nature">
        <title>rRNA introns, odd ribosomes, and small enigmatic genomes across a large radiation of phyla.</title>
        <authorList>
            <person name="Brown C.T."/>
            <person name="Hug L.A."/>
            <person name="Thomas B.C."/>
            <person name="Sharon I."/>
            <person name="Castelle C.J."/>
            <person name="Singh A."/>
            <person name="Wilkins M.J."/>
            <person name="Williams K.H."/>
            <person name="Banfield J.F."/>
        </authorList>
    </citation>
    <scope>NUCLEOTIDE SEQUENCE [LARGE SCALE GENOMIC DNA]</scope>
</reference>
<feature type="coiled-coil region" evidence="1">
    <location>
        <begin position="32"/>
        <end position="59"/>
    </location>
</feature>
<feature type="compositionally biased region" description="Polar residues" evidence="2">
    <location>
        <begin position="217"/>
        <end position="227"/>
    </location>
</feature>
<evidence type="ECO:0000313" key="6">
    <source>
        <dbReference type="Proteomes" id="UP000034445"/>
    </source>
</evidence>
<gene>
    <name evidence="5" type="ORF">UY74_C0004G0005</name>
</gene>
<organism evidence="5 6">
    <name type="scientific">Candidatus Kaiserbacteria bacterium GW2011_GWC2_52_8b</name>
    <dbReference type="NCBI Taxonomy" id="1618676"/>
    <lineage>
        <taxon>Bacteria</taxon>
        <taxon>Candidatus Kaiseribacteriota</taxon>
    </lineage>
</organism>
<dbReference type="Pfam" id="PF01471">
    <property type="entry name" value="PG_binding_1"/>
    <property type="match status" value="1"/>
</dbReference>
<evidence type="ECO:0000256" key="3">
    <source>
        <dbReference type="SAM" id="SignalP"/>
    </source>
</evidence>
<dbReference type="InterPro" id="IPR036365">
    <property type="entry name" value="PGBD-like_sf"/>
</dbReference>
<feature type="domain" description="Peptidoglycan binding-like" evidence="4">
    <location>
        <begin position="77"/>
        <end position="134"/>
    </location>
</feature>
<evidence type="ECO:0000313" key="5">
    <source>
        <dbReference type="EMBL" id="KKW31885.1"/>
    </source>
</evidence>
<dbReference type="EMBL" id="LCRF01000004">
    <property type="protein sequence ID" value="KKW31885.1"/>
    <property type="molecule type" value="Genomic_DNA"/>
</dbReference>
<feature type="region of interest" description="Disordered" evidence="2">
    <location>
        <begin position="139"/>
        <end position="172"/>
    </location>
</feature>
<keyword evidence="1" id="KW-0175">Coiled coil</keyword>
<feature type="chain" id="PRO_5002540847" evidence="3">
    <location>
        <begin position="24"/>
        <end position="227"/>
    </location>
</feature>
<proteinExistence type="predicted"/>
<dbReference type="InterPro" id="IPR002477">
    <property type="entry name" value="Peptidoglycan-bd-like"/>
</dbReference>
<feature type="signal peptide" evidence="3">
    <location>
        <begin position="1"/>
        <end position="23"/>
    </location>
</feature>
<dbReference type="AlphaFoldDB" id="A0A0G1XLZ0"/>
<comment type="caution">
    <text evidence="5">The sequence shown here is derived from an EMBL/GenBank/DDBJ whole genome shotgun (WGS) entry which is preliminary data.</text>
</comment>
<name>A0A0G1XLZ0_9BACT</name>
<dbReference type="InterPro" id="IPR036366">
    <property type="entry name" value="PGBDSf"/>
</dbReference>